<evidence type="ECO:0008006" key="3">
    <source>
        <dbReference type="Google" id="ProtNLM"/>
    </source>
</evidence>
<comment type="caution">
    <text evidence="1">The sequence shown here is derived from an EMBL/GenBank/DDBJ whole genome shotgun (WGS) entry which is preliminary data.</text>
</comment>
<keyword evidence="2" id="KW-1185">Reference proteome</keyword>
<dbReference type="Proteomes" id="UP001374579">
    <property type="component" value="Unassembled WGS sequence"/>
</dbReference>
<dbReference type="EMBL" id="JBAMIC010000019">
    <property type="protein sequence ID" value="KAK7094055.1"/>
    <property type="molecule type" value="Genomic_DNA"/>
</dbReference>
<sequence length="141" mass="15756">MVALERFVVLLYDKTSNCVDVNNARKHLFTKTGRQIDHIPPSKEALIQHCKRAVYQGAHIWSQASNPTPPLPDPSDWGWQFVKGNWHPLWTTLPQASETCQELLKCGCKTGCSSKRCKCFKTGLKCTALCICNGCSSTCQN</sequence>
<accession>A0AAN9G4X0</accession>
<evidence type="ECO:0000313" key="2">
    <source>
        <dbReference type="Proteomes" id="UP001374579"/>
    </source>
</evidence>
<protein>
    <recommendedName>
        <fullName evidence="3">Tesmin/TSO1-like CXC domain-containing protein</fullName>
    </recommendedName>
</protein>
<proteinExistence type="predicted"/>
<dbReference type="AlphaFoldDB" id="A0AAN9G4X0"/>
<organism evidence="1 2">
    <name type="scientific">Littorina saxatilis</name>
    <dbReference type="NCBI Taxonomy" id="31220"/>
    <lineage>
        <taxon>Eukaryota</taxon>
        <taxon>Metazoa</taxon>
        <taxon>Spiralia</taxon>
        <taxon>Lophotrochozoa</taxon>
        <taxon>Mollusca</taxon>
        <taxon>Gastropoda</taxon>
        <taxon>Caenogastropoda</taxon>
        <taxon>Littorinimorpha</taxon>
        <taxon>Littorinoidea</taxon>
        <taxon>Littorinidae</taxon>
        <taxon>Littorina</taxon>
    </lineage>
</organism>
<name>A0AAN9G4X0_9CAEN</name>
<reference evidence="1 2" key="1">
    <citation type="submission" date="2024-02" db="EMBL/GenBank/DDBJ databases">
        <title>Chromosome-scale genome assembly of the rough periwinkle Littorina saxatilis.</title>
        <authorList>
            <person name="De Jode A."/>
            <person name="Faria R."/>
            <person name="Formenti G."/>
            <person name="Sims Y."/>
            <person name="Smith T.P."/>
            <person name="Tracey A."/>
            <person name="Wood J.M.D."/>
            <person name="Zagrodzka Z.B."/>
            <person name="Johannesson K."/>
            <person name="Butlin R.K."/>
            <person name="Leder E.H."/>
        </authorList>
    </citation>
    <scope>NUCLEOTIDE SEQUENCE [LARGE SCALE GENOMIC DNA]</scope>
    <source>
        <strain evidence="1">Snail1</strain>
        <tissue evidence="1">Muscle</tissue>
    </source>
</reference>
<gene>
    <name evidence="1" type="ORF">V1264_007728</name>
</gene>
<evidence type="ECO:0000313" key="1">
    <source>
        <dbReference type="EMBL" id="KAK7094055.1"/>
    </source>
</evidence>